<dbReference type="HAMAP" id="MF_01394">
    <property type="entry name" value="NDH1_NuoA"/>
    <property type="match status" value="1"/>
</dbReference>
<comment type="caution">
    <text evidence="14">The sequence shown here is derived from an EMBL/GenBank/DDBJ whole genome shotgun (WGS) entry which is preliminary data.</text>
</comment>
<dbReference type="Proteomes" id="UP000035860">
    <property type="component" value="Unassembled WGS sequence"/>
</dbReference>
<evidence type="ECO:0000256" key="3">
    <source>
        <dbReference type="ARBA" id="ARBA00022448"/>
    </source>
</evidence>
<evidence type="ECO:0000313" key="15">
    <source>
        <dbReference type="Proteomes" id="UP000035860"/>
    </source>
</evidence>
<proteinExistence type="inferred from homology"/>
<evidence type="ECO:0000256" key="10">
    <source>
        <dbReference type="ARBA" id="ARBA00023075"/>
    </source>
</evidence>
<reference evidence="14 15" key="1">
    <citation type="journal article" date="2014" name="Genome Announc.">
        <title>Draft Genome Sequence of Moraxella bovoculi Strain 237T (ATCC BAA-1259T) Isolated from a Calf with Infectious Bovine Keratoconjunctivitis.</title>
        <authorList>
            <person name="Calcutt M.J."/>
            <person name="Foecking M.F."/>
            <person name="Martin N.T."/>
            <person name="Mhlanga-Mutangadura T."/>
            <person name="Reilly T.J."/>
        </authorList>
    </citation>
    <scope>NUCLEOTIDE SEQUENCE [LARGE SCALE GENOMIC DNA]</scope>
    <source>
        <strain evidence="14 15">237</strain>
    </source>
</reference>
<keyword evidence="11 12" id="KW-0472">Membrane</keyword>
<dbReference type="OrthoDB" id="9791970at2"/>
<dbReference type="GO" id="GO:0005886">
    <property type="term" value="C:plasma membrane"/>
    <property type="evidence" value="ECO:0007669"/>
    <property type="project" value="UniProtKB-SubCell"/>
</dbReference>
<evidence type="ECO:0000256" key="9">
    <source>
        <dbReference type="ARBA" id="ARBA00023027"/>
    </source>
</evidence>
<feature type="transmembrane region" description="Helical" evidence="12">
    <location>
        <begin position="6"/>
        <end position="28"/>
    </location>
</feature>
<dbReference type="eggNOG" id="COG0838">
    <property type="taxonomic scope" value="Bacteria"/>
</dbReference>
<evidence type="ECO:0000256" key="4">
    <source>
        <dbReference type="ARBA" id="ARBA00022475"/>
    </source>
</evidence>
<dbReference type="GO" id="GO:0008137">
    <property type="term" value="F:NADH dehydrogenase (ubiquinone) activity"/>
    <property type="evidence" value="ECO:0007669"/>
    <property type="project" value="InterPro"/>
</dbReference>
<evidence type="ECO:0000313" key="14">
    <source>
        <dbReference type="EMBL" id="KDN24716.1"/>
    </source>
</evidence>
<dbReference type="GO" id="GO:0050136">
    <property type="term" value="F:NADH dehydrogenase (quinone) (non-electrogenic) activity"/>
    <property type="evidence" value="ECO:0007669"/>
    <property type="project" value="UniProtKB-UniRule"/>
</dbReference>
<comment type="subcellular location">
    <subcellularLocation>
        <location evidence="12 13">Cell membrane</location>
        <topology evidence="12 13">Multi-pass membrane protein</topology>
    </subcellularLocation>
    <subcellularLocation>
        <location evidence="1">Membrane</location>
        <topology evidence="1">Multi-pass membrane protein</topology>
    </subcellularLocation>
</comment>
<protein>
    <recommendedName>
        <fullName evidence="12">NADH-quinone oxidoreductase subunit A</fullName>
        <ecNumber evidence="12">7.1.1.-</ecNumber>
    </recommendedName>
    <alternativeName>
        <fullName evidence="12">NADH dehydrogenase I subunit A</fullName>
    </alternativeName>
    <alternativeName>
        <fullName evidence="12">NDH-1 subunit A</fullName>
    </alternativeName>
    <alternativeName>
        <fullName evidence="12">NUO1</fullName>
    </alternativeName>
</protein>
<accession>A0A066UBF1</accession>
<dbReference type="GO" id="GO:0048038">
    <property type="term" value="F:quinone binding"/>
    <property type="evidence" value="ECO:0007669"/>
    <property type="project" value="UniProtKB-KW"/>
</dbReference>
<keyword evidence="8 12" id="KW-1133">Transmembrane helix</keyword>
<dbReference type="AlphaFoldDB" id="A0A066UBF1"/>
<dbReference type="EC" id="7.1.1.-" evidence="12"/>
<evidence type="ECO:0000256" key="1">
    <source>
        <dbReference type="ARBA" id="ARBA00004141"/>
    </source>
</evidence>
<keyword evidence="7 12" id="KW-1278">Translocase</keyword>
<feature type="transmembrane region" description="Helical" evidence="12">
    <location>
        <begin position="86"/>
        <end position="107"/>
    </location>
</feature>
<organism evidence="14 15">
    <name type="scientific">Moraxella bovoculi 237</name>
    <dbReference type="NCBI Taxonomy" id="743974"/>
    <lineage>
        <taxon>Bacteria</taxon>
        <taxon>Pseudomonadati</taxon>
        <taxon>Pseudomonadota</taxon>
        <taxon>Gammaproteobacteria</taxon>
        <taxon>Moraxellales</taxon>
        <taxon>Moraxellaceae</taxon>
        <taxon>Moraxella</taxon>
    </lineage>
</organism>
<dbReference type="PANTHER" id="PTHR11058">
    <property type="entry name" value="NADH-UBIQUINONE OXIDOREDUCTASE CHAIN 3"/>
    <property type="match status" value="1"/>
</dbReference>
<sequence>MPAEWSAIVYLLAALGLVVFMLVVPRLLGGRSSGSQKQENFEAGVVSAGSARIRLSAKFYLVAIFFVIFDLEALYLYAYSVSVREVGWLGFATAFVFIAILFVGLVYEMRLGAMNWAPADKRVKKQRIHERPADFDLASITVFNGIDELHSDPTGKVPAQSSGRIFSGRKELQAVLDKDSEQMANIDHINTTGRVTTQDFNQDNAKDSR</sequence>
<evidence type="ECO:0000256" key="11">
    <source>
        <dbReference type="ARBA" id="ARBA00023136"/>
    </source>
</evidence>
<comment type="similarity">
    <text evidence="2 12 13">Belongs to the complex I subunit 3 family.</text>
</comment>
<dbReference type="RefSeq" id="WP_036366119.1">
    <property type="nucleotide sequence ID" value="NZ_AOMT01000026.1"/>
</dbReference>
<keyword evidence="5 12" id="KW-0812">Transmembrane</keyword>
<name>A0A066UBF1_9GAMM</name>
<evidence type="ECO:0000256" key="7">
    <source>
        <dbReference type="ARBA" id="ARBA00022967"/>
    </source>
</evidence>
<comment type="subunit">
    <text evidence="12">NDH-1 is composed of 14 different subunits. Subunits NuoA, H, J, K, L, M, N constitute the membrane sector of the complex.</text>
</comment>
<feature type="transmembrane region" description="Helical" evidence="12">
    <location>
        <begin position="59"/>
        <end position="80"/>
    </location>
</feature>
<keyword evidence="15" id="KW-1185">Reference proteome</keyword>
<dbReference type="InterPro" id="IPR038430">
    <property type="entry name" value="NDAH_ubi_oxred_su3_sf"/>
</dbReference>
<evidence type="ECO:0000256" key="2">
    <source>
        <dbReference type="ARBA" id="ARBA00008472"/>
    </source>
</evidence>
<keyword evidence="4 12" id="KW-1003">Cell membrane</keyword>
<keyword evidence="9 12" id="KW-0520">NAD</keyword>
<evidence type="ECO:0000256" key="12">
    <source>
        <dbReference type="HAMAP-Rule" id="MF_01394"/>
    </source>
</evidence>
<gene>
    <name evidence="12" type="primary">nuoA</name>
    <name evidence="14" type="ORF">MBO_07113</name>
</gene>
<dbReference type="Gene3D" id="1.20.58.1610">
    <property type="entry name" value="NADH:ubiquinone/plastoquinone oxidoreductase, chain 3"/>
    <property type="match status" value="1"/>
</dbReference>
<dbReference type="InterPro" id="IPR023043">
    <property type="entry name" value="NAD(P)H_OxRDtase_bac/plastid"/>
</dbReference>
<evidence type="ECO:0000256" key="6">
    <source>
        <dbReference type="ARBA" id="ARBA00022719"/>
    </source>
</evidence>
<dbReference type="Pfam" id="PF00507">
    <property type="entry name" value="Oxidored_q4"/>
    <property type="match status" value="1"/>
</dbReference>
<dbReference type="EMBL" id="AOMT01000026">
    <property type="protein sequence ID" value="KDN24716.1"/>
    <property type="molecule type" value="Genomic_DNA"/>
</dbReference>
<comment type="function">
    <text evidence="12">NDH-1 shuttles electrons from NADH, via FMN and iron-sulfur (Fe-S) centers, to quinones in the respiratory chain. The immediate electron acceptor for the enzyme in this species is believed to be ubiquinone. Couples the redox reaction to proton translocation (for every two electrons transferred, four hydrogen ions are translocated across the cytoplasmic membrane), and thus conserves the redox energy in a proton gradient.</text>
</comment>
<evidence type="ECO:0000256" key="13">
    <source>
        <dbReference type="RuleBase" id="RU003639"/>
    </source>
</evidence>
<dbReference type="InterPro" id="IPR000440">
    <property type="entry name" value="NADH_UbQ/plastoQ_OxRdtase_su3"/>
</dbReference>
<evidence type="ECO:0000256" key="5">
    <source>
        <dbReference type="ARBA" id="ARBA00022692"/>
    </source>
</evidence>
<keyword evidence="10 12" id="KW-0830">Ubiquinone</keyword>
<comment type="catalytic activity">
    <reaction evidence="12 13">
        <text>a quinone + NADH + 5 H(+)(in) = a quinol + NAD(+) + 4 H(+)(out)</text>
        <dbReference type="Rhea" id="RHEA:57888"/>
        <dbReference type="ChEBI" id="CHEBI:15378"/>
        <dbReference type="ChEBI" id="CHEBI:24646"/>
        <dbReference type="ChEBI" id="CHEBI:57540"/>
        <dbReference type="ChEBI" id="CHEBI:57945"/>
        <dbReference type="ChEBI" id="CHEBI:132124"/>
    </reaction>
</comment>
<evidence type="ECO:0000256" key="8">
    <source>
        <dbReference type="ARBA" id="ARBA00022989"/>
    </source>
</evidence>
<keyword evidence="3 12" id="KW-0813">Transport</keyword>
<dbReference type="GO" id="GO:0030964">
    <property type="term" value="C:NADH dehydrogenase complex"/>
    <property type="evidence" value="ECO:0007669"/>
    <property type="project" value="TreeGrafter"/>
</dbReference>
<keyword evidence="6 12" id="KW-0874">Quinone</keyword>
<dbReference type="PANTHER" id="PTHR11058:SF21">
    <property type="entry name" value="NADH-QUINONE OXIDOREDUCTASE SUBUNIT A"/>
    <property type="match status" value="1"/>
</dbReference>